<name>A0ABW5DWV7_9PROT</name>
<reference evidence="2" key="1">
    <citation type="journal article" date="2019" name="Int. J. Syst. Evol. Microbiol.">
        <title>The Global Catalogue of Microorganisms (GCM) 10K type strain sequencing project: providing services to taxonomists for standard genome sequencing and annotation.</title>
        <authorList>
            <consortium name="The Broad Institute Genomics Platform"/>
            <consortium name="The Broad Institute Genome Sequencing Center for Infectious Disease"/>
            <person name="Wu L."/>
            <person name="Ma J."/>
        </authorList>
    </citation>
    <scope>NUCLEOTIDE SEQUENCE [LARGE SCALE GENOMIC DNA]</scope>
    <source>
        <strain evidence="2">CGMCC 1.19062</strain>
    </source>
</reference>
<comment type="caution">
    <text evidence="1">The sequence shown here is derived from an EMBL/GenBank/DDBJ whole genome shotgun (WGS) entry which is preliminary data.</text>
</comment>
<dbReference type="RefSeq" id="WP_379877356.1">
    <property type="nucleotide sequence ID" value="NZ_JBHUIP010000013.1"/>
</dbReference>
<keyword evidence="2" id="KW-1185">Reference proteome</keyword>
<sequence>MAVTGGLIDLSDYDPGVYLLGADGSPALVHLYEEGDYKLSDVVEFYELGELLEEDGAPGLELDEKEILQLAKAVAKFGEDHPPEFNAMCTAIVESVEGNEDAPYSFYSNF</sequence>
<evidence type="ECO:0000313" key="1">
    <source>
        <dbReference type="EMBL" id="MFD2264284.1"/>
    </source>
</evidence>
<accession>A0ABW5DWV7</accession>
<proteinExistence type="predicted"/>
<evidence type="ECO:0000313" key="2">
    <source>
        <dbReference type="Proteomes" id="UP001597295"/>
    </source>
</evidence>
<dbReference type="EMBL" id="JBHUIP010000013">
    <property type="protein sequence ID" value="MFD2264284.1"/>
    <property type="molecule type" value="Genomic_DNA"/>
</dbReference>
<protein>
    <submittedName>
        <fullName evidence="1">Uncharacterized protein</fullName>
    </submittedName>
</protein>
<organism evidence="1 2">
    <name type="scientific">Lacibacterium aquatile</name>
    <dbReference type="NCBI Taxonomy" id="1168082"/>
    <lineage>
        <taxon>Bacteria</taxon>
        <taxon>Pseudomonadati</taxon>
        <taxon>Pseudomonadota</taxon>
        <taxon>Alphaproteobacteria</taxon>
        <taxon>Rhodospirillales</taxon>
        <taxon>Rhodospirillaceae</taxon>
    </lineage>
</organism>
<dbReference type="Proteomes" id="UP001597295">
    <property type="component" value="Unassembled WGS sequence"/>
</dbReference>
<gene>
    <name evidence="1" type="ORF">ACFSM5_15380</name>
</gene>